<dbReference type="PROSITE" id="PS51257">
    <property type="entry name" value="PROKAR_LIPOPROTEIN"/>
    <property type="match status" value="1"/>
</dbReference>
<dbReference type="InterPro" id="IPR036138">
    <property type="entry name" value="PBP_dimer_sf"/>
</dbReference>
<comment type="pathway">
    <text evidence="2">Cell wall biogenesis; peptidoglycan biosynthesis.</text>
</comment>
<evidence type="ECO:0000256" key="3">
    <source>
        <dbReference type="ARBA" id="ARBA00007171"/>
    </source>
</evidence>
<evidence type="ECO:0000313" key="11">
    <source>
        <dbReference type="Proteomes" id="UP001139150"/>
    </source>
</evidence>
<dbReference type="InterPro" id="IPR032710">
    <property type="entry name" value="NTF2-like_dom_sf"/>
</dbReference>
<proteinExistence type="inferred from homology"/>
<evidence type="ECO:0000259" key="9">
    <source>
        <dbReference type="Pfam" id="PF05223"/>
    </source>
</evidence>
<comment type="caution">
    <text evidence="10">The sequence shown here is derived from an EMBL/GenBank/DDBJ whole genome shotgun (WGS) entry which is preliminary data.</text>
</comment>
<dbReference type="PANTHER" id="PTHR30627">
    <property type="entry name" value="PEPTIDOGLYCAN D,D-TRANSPEPTIDASE"/>
    <property type="match status" value="1"/>
</dbReference>
<accession>A0A9X2A6R3</accession>
<feature type="domain" description="NTF2-like N-terminal transpeptidase" evidence="9">
    <location>
        <begin position="26"/>
        <end position="154"/>
    </location>
</feature>
<dbReference type="InterPro" id="IPR050515">
    <property type="entry name" value="Beta-lactam/transpept"/>
</dbReference>
<evidence type="ECO:0000259" key="8">
    <source>
        <dbReference type="Pfam" id="PF03717"/>
    </source>
</evidence>
<gene>
    <name evidence="10" type="ORF">MF646_05750</name>
</gene>
<keyword evidence="11" id="KW-1185">Reference proteome</keyword>
<dbReference type="SUPFAM" id="SSF56519">
    <property type="entry name" value="Penicillin binding protein dimerisation domain"/>
    <property type="match status" value="1"/>
</dbReference>
<dbReference type="Pfam" id="PF05223">
    <property type="entry name" value="MecA_N"/>
    <property type="match status" value="1"/>
</dbReference>
<dbReference type="Proteomes" id="UP001139150">
    <property type="component" value="Unassembled WGS sequence"/>
</dbReference>
<dbReference type="EMBL" id="JAKRYL010000004">
    <property type="protein sequence ID" value="MCL7746626.1"/>
    <property type="molecule type" value="Genomic_DNA"/>
</dbReference>
<dbReference type="AlphaFoldDB" id="A0A9X2A6R3"/>
<dbReference type="GO" id="GO:0071972">
    <property type="term" value="F:peptidoglycan L,D-transpeptidase activity"/>
    <property type="evidence" value="ECO:0007669"/>
    <property type="project" value="TreeGrafter"/>
</dbReference>
<dbReference type="GO" id="GO:0008658">
    <property type="term" value="F:penicillin binding"/>
    <property type="evidence" value="ECO:0007669"/>
    <property type="project" value="InterPro"/>
</dbReference>
<evidence type="ECO:0000259" key="7">
    <source>
        <dbReference type="Pfam" id="PF00905"/>
    </source>
</evidence>
<comment type="similarity">
    <text evidence="3">Belongs to the transpeptidase family.</text>
</comment>
<dbReference type="InterPro" id="IPR007887">
    <property type="entry name" value="MecA_N"/>
</dbReference>
<dbReference type="Gene3D" id="3.90.1310.10">
    <property type="entry name" value="Penicillin-binding protein 2a (Domain 2)"/>
    <property type="match status" value="1"/>
</dbReference>
<dbReference type="SUPFAM" id="SSF54427">
    <property type="entry name" value="NTF2-like"/>
    <property type="match status" value="1"/>
</dbReference>
<dbReference type="GO" id="GO:0071555">
    <property type="term" value="P:cell wall organization"/>
    <property type="evidence" value="ECO:0007669"/>
    <property type="project" value="TreeGrafter"/>
</dbReference>
<dbReference type="SUPFAM" id="SSF56601">
    <property type="entry name" value="beta-lactamase/transpeptidase-like"/>
    <property type="match status" value="1"/>
</dbReference>
<dbReference type="PANTHER" id="PTHR30627:SF25">
    <property type="entry name" value="PENICILLIN-BINDING PROTEIN 3"/>
    <property type="match status" value="1"/>
</dbReference>
<comment type="catalytic activity">
    <reaction evidence="6">
        <text>Preferential cleavage: (Ac)2-L-Lys-D-Ala-|-D-Ala. Also transpeptidation of peptidyl-alanyl moieties that are N-acyl substituents of D-alanine.</text>
        <dbReference type="EC" id="3.4.16.4"/>
    </reaction>
</comment>
<dbReference type="Gene3D" id="3.40.710.10">
    <property type="entry name" value="DD-peptidase/beta-lactamase superfamily"/>
    <property type="match status" value="1"/>
</dbReference>
<dbReference type="Gene3D" id="3.30.1390.30">
    <property type="entry name" value="Penicillin-binding protein 2a, domain 3"/>
    <property type="match status" value="1"/>
</dbReference>
<dbReference type="GO" id="GO:0009002">
    <property type="term" value="F:serine-type D-Ala-D-Ala carboxypeptidase activity"/>
    <property type="evidence" value="ECO:0007669"/>
    <property type="project" value="UniProtKB-EC"/>
</dbReference>
<dbReference type="Pfam" id="PF00905">
    <property type="entry name" value="Transpeptidase"/>
    <property type="match status" value="1"/>
</dbReference>
<feature type="domain" description="Penicillin-binding protein transpeptidase" evidence="7">
    <location>
        <begin position="370"/>
        <end position="665"/>
    </location>
</feature>
<evidence type="ECO:0000256" key="2">
    <source>
        <dbReference type="ARBA" id="ARBA00004752"/>
    </source>
</evidence>
<keyword evidence="5" id="KW-0472">Membrane</keyword>
<dbReference type="InterPro" id="IPR005311">
    <property type="entry name" value="PBP_dimer"/>
</dbReference>
<dbReference type="RefSeq" id="WP_250095538.1">
    <property type="nucleotide sequence ID" value="NZ_JAKRYL010000004.1"/>
</dbReference>
<evidence type="ECO:0000313" key="10">
    <source>
        <dbReference type="EMBL" id="MCL7746626.1"/>
    </source>
</evidence>
<dbReference type="GO" id="GO:0046677">
    <property type="term" value="P:response to antibiotic"/>
    <property type="evidence" value="ECO:0007669"/>
    <property type="project" value="InterPro"/>
</dbReference>
<protein>
    <recommendedName>
        <fullName evidence="4">serine-type D-Ala-D-Ala carboxypeptidase</fullName>
        <ecNumber evidence="4">3.4.16.4</ecNumber>
    </recommendedName>
</protein>
<dbReference type="InterPro" id="IPR001460">
    <property type="entry name" value="PCN-bd_Tpept"/>
</dbReference>
<dbReference type="EC" id="3.4.16.4" evidence="4"/>
<dbReference type="Pfam" id="PF03717">
    <property type="entry name" value="PBP_dimer"/>
    <property type="match status" value="1"/>
</dbReference>
<evidence type="ECO:0000256" key="4">
    <source>
        <dbReference type="ARBA" id="ARBA00012448"/>
    </source>
</evidence>
<dbReference type="InterPro" id="IPR012338">
    <property type="entry name" value="Beta-lactam/transpept-like"/>
</dbReference>
<evidence type="ECO:0000256" key="6">
    <source>
        <dbReference type="ARBA" id="ARBA00034000"/>
    </source>
</evidence>
<name>A0A9X2A6R3_9BACI</name>
<sequence length="682" mass="77102">MKIKFQKYVVVVSILLLIGCSTDDPNPEDVVEGYIHAWENQQYDEIAEFLTLASQEEVSNGSVTLAEKYAEVHEQMEVSNIQLSYESRNFEEEEIDWDEVSDLTYPVTVELDTLVGPITYDSEVQVVRELQTNEEGEEVDDWFVSWQPNHLFESFQSIDDEIVYQTMTPENRGQIFDRNGEPLAINGQYRRIGFQYEKIEDLEAEVKQLANILGLEAEEVEELAVVYKDTNPDWLAPIMYVPLNDERIHEINEADIPGVVVDTRPGREYPYADLTAHLTGDLREVNAEDLERSDWPGYGAGKHIGRFGLETAFEEQLRGEVGFEVRVVDANGEIRDILINQEPKDGKDLILTIDVNIQRKLFDAIGDEAGAGVVMDPVSGEVTALVSRPVFDPNQVYLKTRSPERTAWIEDERNVNLIRFNRTFSPGSVFKPITAAIGVEEDELDPNEVVKIEGERWRADSSWGNYRVTRVNPSVTDVDLKTAMKYSDNIYFAQKSLEIGAERMMAWAEKLGFSEEFTFEYPLNDSQIVNEGLDDEILLADTGYGQGEVQMNPVHLSSLYTMFVNEGTIIQPILFMESESKPWKEHVIKPSTAETVLETLFAVVNEPNGTAYRGSAGHSRTLAGKTGTAEIKDTQGTEGDEIGWYTSVDVNNRDYLVTLMVEGRGSSDVVDMANRFWASMDE</sequence>
<organism evidence="10 11">
    <name type="scientific">Halalkalibacter alkaliphilus</name>
    <dbReference type="NCBI Taxonomy" id="2917993"/>
    <lineage>
        <taxon>Bacteria</taxon>
        <taxon>Bacillati</taxon>
        <taxon>Bacillota</taxon>
        <taxon>Bacilli</taxon>
        <taxon>Bacillales</taxon>
        <taxon>Bacillaceae</taxon>
        <taxon>Halalkalibacter</taxon>
    </lineage>
</organism>
<dbReference type="Gene3D" id="3.10.450.100">
    <property type="entry name" value="NTF2-like, domain 1"/>
    <property type="match status" value="1"/>
</dbReference>
<evidence type="ECO:0000256" key="1">
    <source>
        <dbReference type="ARBA" id="ARBA00004370"/>
    </source>
</evidence>
<dbReference type="GO" id="GO:0005886">
    <property type="term" value="C:plasma membrane"/>
    <property type="evidence" value="ECO:0007669"/>
    <property type="project" value="TreeGrafter"/>
</dbReference>
<comment type="subcellular location">
    <subcellularLocation>
        <location evidence="1">Membrane</location>
    </subcellularLocation>
</comment>
<feature type="domain" description="Penicillin-binding protein dimerisation" evidence="8">
    <location>
        <begin position="170"/>
        <end position="334"/>
    </location>
</feature>
<evidence type="ECO:0000256" key="5">
    <source>
        <dbReference type="ARBA" id="ARBA00023136"/>
    </source>
</evidence>
<reference evidence="10" key="1">
    <citation type="submission" date="2022-02" db="EMBL/GenBank/DDBJ databases">
        <title>Halalkalibacter sp. nov. isolated from Lonar Lake, India.</title>
        <authorList>
            <person name="Joshi A."/>
            <person name="Thite S."/>
            <person name="Lodha T."/>
        </authorList>
    </citation>
    <scope>NUCLEOTIDE SEQUENCE</scope>
    <source>
        <strain evidence="10">MEB205</strain>
    </source>
</reference>